<evidence type="ECO:0000313" key="3">
    <source>
        <dbReference type="EMBL" id="CAI0551462.1"/>
    </source>
</evidence>
<gene>
    <name evidence="2" type="ORF">LITE_LOCUS45821</name>
    <name evidence="3" type="ORF">LITE_LOCUS45980</name>
</gene>
<keyword evidence="1" id="KW-1133">Transmembrane helix</keyword>
<proteinExistence type="predicted"/>
<keyword evidence="1" id="KW-0812">Transmembrane</keyword>
<evidence type="ECO:0000313" key="2">
    <source>
        <dbReference type="EMBL" id="CAI0551130.1"/>
    </source>
</evidence>
<organism evidence="3 4">
    <name type="scientific">Linum tenue</name>
    <dbReference type="NCBI Taxonomy" id="586396"/>
    <lineage>
        <taxon>Eukaryota</taxon>
        <taxon>Viridiplantae</taxon>
        <taxon>Streptophyta</taxon>
        <taxon>Embryophyta</taxon>
        <taxon>Tracheophyta</taxon>
        <taxon>Spermatophyta</taxon>
        <taxon>Magnoliopsida</taxon>
        <taxon>eudicotyledons</taxon>
        <taxon>Gunneridae</taxon>
        <taxon>Pentapetalae</taxon>
        <taxon>rosids</taxon>
        <taxon>fabids</taxon>
        <taxon>Malpighiales</taxon>
        <taxon>Linaceae</taxon>
        <taxon>Linum</taxon>
    </lineage>
</organism>
<dbReference type="EMBL" id="CAMGYJ010000010">
    <property type="protein sequence ID" value="CAI0551130.1"/>
    <property type="molecule type" value="Genomic_DNA"/>
</dbReference>
<reference evidence="3" key="1">
    <citation type="submission" date="2022-08" db="EMBL/GenBank/DDBJ databases">
        <authorList>
            <person name="Gutierrez-Valencia J."/>
        </authorList>
    </citation>
    <scope>NUCLEOTIDE SEQUENCE</scope>
</reference>
<accession>A0AAV0R185</accession>
<keyword evidence="1" id="KW-0472">Membrane</keyword>
<feature type="transmembrane region" description="Helical" evidence="1">
    <location>
        <begin position="12"/>
        <end position="34"/>
    </location>
</feature>
<sequence length="60" mass="7647">MWQWPELDNRRWRWPVASRGPCSICWWGLVRLWLCRRVRCIRRLISSSFTWVLWWRLGSW</sequence>
<name>A0AAV0R185_9ROSI</name>
<dbReference type="EMBL" id="CAMGYJ010000010">
    <property type="protein sequence ID" value="CAI0551462.1"/>
    <property type="molecule type" value="Genomic_DNA"/>
</dbReference>
<dbReference type="Proteomes" id="UP001154282">
    <property type="component" value="Unassembled WGS sequence"/>
</dbReference>
<evidence type="ECO:0000313" key="4">
    <source>
        <dbReference type="Proteomes" id="UP001154282"/>
    </source>
</evidence>
<dbReference type="AlphaFoldDB" id="A0AAV0R185"/>
<comment type="caution">
    <text evidence="3">The sequence shown here is derived from an EMBL/GenBank/DDBJ whole genome shotgun (WGS) entry which is preliminary data.</text>
</comment>
<evidence type="ECO:0000256" key="1">
    <source>
        <dbReference type="SAM" id="Phobius"/>
    </source>
</evidence>
<protein>
    <submittedName>
        <fullName evidence="3">Uncharacterized protein</fullName>
    </submittedName>
</protein>
<keyword evidence="4" id="KW-1185">Reference proteome</keyword>